<dbReference type="EMBL" id="AM902716">
    <property type="protein sequence ID" value="CAP43953.1"/>
    <property type="molecule type" value="Genomic_DNA"/>
</dbReference>
<keyword evidence="1" id="KW-0449">Lipoprotein</keyword>
<dbReference type="eggNOG" id="ENOG5031KEF">
    <property type="taxonomic scope" value="Bacteria"/>
</dbReference>
<proteinExistence type="predicted"/>
<organism evidence="1 2">
    <name type="scientific">Bordetella petrii (strain ATCC BAA-461 / DSM 12804 / CCUG 43448 / CIP 107267 / Se-1111R)</name>
    <dbReference type="NCBI Taxonomy" id="340100"/>
    <lineage>
        <taxon>Bacteria</taxon>
        <taxon>Pseudomonadati</taxon>
        <taxon>Pseudomonadota</taxon>
        <taxon>Betaproteobacteria</taxon>
        <taxon>Burkholderiales</taxon>
        <taxon>Alcaligenaceae</taxon>
        <taxon>Bordetella</taxon>
    </lineage>
</organism>
<protein>
    <submittedName>
        <fullName evidence="1">Lipoprotein</fullName>
    </submittedName>
</protein>
<sequence length="112" mass="11957">MNLRCIVALALAGALAGCANVKDVRERDPVFFGSTARGADQYVTCVESAWQGSGTTAERQTVRNGYELVVPGTMGVEAVLTATTWKGKTDVRLSTRIPRYSTALVEAANLCM</sequence>
<dbReference type="Proteomes" id="UP000001225">
    <property type="component" value="Chromosome"/>
</dbReference>
<evidence type="ECO:0000313" key="1">
    <source>
        <dbReference type="EMBL" id="CAP43953.1"/>
    </source>
</evidence>
<dbReference type="KEGG" id="bpt:Bpet3610"/>
<accession>A9HZJ6</accession>
<dbReference type="PROSITE" id="PS51257">
    <property type="entry name" value="PROKAR_LIPOPROTEIN"/>
    <property type="match status" value="1"/>
</dbReference>
<dbReference type="STRING" id="94624.Bpet3610"/>
<reference evidence="1 2" key="1">
    <citation type="journal article" date="2008" name="BMC Genomics">
        <title>The missing link: Bordetella petrii is endowed with both the metabolic versatility of environmental bacteria and virulence traits of pathogenic Bordetellae.</title>
        <authorList>
            <person name="Gross R."/>
            <person name="Guzman C.A."/>
            <person name="Sebaihia M."/>
            <person name="Martins Dos Santos V.A."/>
            <person name="Pieper D.H."/>
            <person name="Koebnik R."/>
            <person name="Lechner M."/>
            <person name="Bartels D."/>
            <person name="Buhrmester J."/>
            <person name="Choudhuri J.V."/>
            <person name="Ebensen T."/>
            <person name="Gaigalat L."/>
            <person name="Herrmann S."/>
            <person name="Khachane A.N."/>
            <person name="Larisch C."/>
            <person name="Link S."/>
            <person name="Linke B."/>
            <person name="Meyer F."/>
            <person name="Mormann S."/>
            <person name="Nakunst D."/>
            <person name="Rueckert C."/>
            <person name="Schneiker-Bekel S."/>
            <person name="Schulze K."/>
            <person name="Vorhoelter F.J."/>
            <person name="Yevsa T."/>
            <person name="Engle J.T."/>
            <person name="Goldman W.E."/>
            <person name="Puehler A."/>
            <person name="Goebel U.B."/>
            <person name="Goesmann A."/>
            <person name="Bloecker H."/>
            <person name="Kaiser O."/>
            <person name="Martinez-Arias R."/>
        </authorList>
    </citation>
    <scope>NUCLEOTIDE SEQUENCE [LARGE SCALE GENOMIC DNA]</scope>
    <source>
        <strain evidence="2">ATCC BAA-461 / DSM 12804 / CCUG 43448 / CIP 107267 / Se-1111R</strain>
    </source>
</reference>
<evidence type="ECO:0000313" key="2">
    <source>
        <dbReference type="Proteomes" id="UP000001225"/>
    </source>
</evidence>
<keyword evidence="2" id="KW-1185">Reference proteome</keyword>
<name>A9HZJ6_BORPD</name>
<gene>
    <name evidence="1" type="ordered locus">Bpet3610</name>
</gene>
<dbReference type="AlphaFoldDB" id="A9HZJ6"/>